<name>K1VAP4_9ZZZZ</name>
<comment type="caution">
    <text evidence="2">The sequence shown here is derived from an EMBL/GenBank/DDBJ whole genome shotgun (WGS) entry which is preliminary data.</text>
</comment>
<dbReference type="EMBL" id="AJWY01000559">
    <property type="protein sequence ID" value="EKC81006.1"/>
    <property type="molecule type" value="Genomic_DNA"/>
</dbReference>
<sequence>MSESQYIPDPDELEDDAAGEQDELYEHYSITADRGQ</sequence>
<reference evidence="2" key="1">
    <citation type="journal article" date="2013" name="Environ. Microbiol.">
        <title>Microbiota from the distal guts of lean and obese adolescents exhibit partial functional redundancy besides clear differences in community structure.</title>
        <authorList>
            <person name="Ferrer M."/>
            <person name="Ruiz A."/>
            <person name="Lanza F."/>
            <person name="Haange S.B."/>
            <person name="Oberbach A."/>
            <person name="Till H."/>
            <person name="Bargiela R."/>
            <person name="Campoy C."/>
            <person name="Segura M.T."/>
            <person name="Richter M."/>
            <person name="von Bergen M."/>
            <person name="Seifert J."/>
            <person name="Suarez A."/>
        </authorList>
    </citation>
    <scope>NUCLEOTIDE SEQUENCE</scope>
</reference>
<gene>
    <name evidence="2" type="ORF">LEA_00793</name>
</gene>
<feature type="non-terminal residue" evidence="2">
    <location>
        <position position="36"/>
    </location>
</feature>
<proteinExistence type="predicted"/>
<protein>
    <submittedName>
        <fullName evidence="2">Uncharacterized protein</fullName>
    </submittedName>
</protein>
<accession>K1VAP4</accession>
<evidence type="ECO:0000256" key="1">
    <source>
        <dbReference type="SAM" id="MobiDB-lite"/>
    </source>
</evidence>
<evidence type="ECO:0000313" key="2">
    <source>
        <dbReference type="EMBL" id="EKC81006.1"/>
    </source>
</evidence>
<feature type="region of interest" description="Disordered" evidence="1">
    <location>
        <begin position="1"/>
        <end position="20"/>
    </location>
</feature>
<feature type="compositionally biased region" description="Acidic residues" evidence="1">
    <location>
        <begin position="9"/>
        <end position="20"/>
    </location>
</feature>
<dbReference type="AlphaFoldDB" id="K1VAP4"/>
<organism evidence="2">
    <name type="scientific">human gut metagenome</name>
    <dbReference type="NCBI Taxonomy" id="408170"/>
    <lineage>
        <taxon>unclassified sequences</taxon>
        <taxon>metagenomes</taxon>
        <taxon>organismal metagenomes</taxon>
    </lineage>
</organism>